<dbReference type="EMBL" id="SNRW01003303">
    <property type="protein sequence ID" value="KAA6390205.1"/>
    <property type="molecule type" value="Genomic_DNA"/>
</dbReference>
<comment type="caution">
    <text evidence="1">The sequence shown here is derived from an EMBL/GenBank/DDBJ whole genome shotgun (WGS) entry which is preliminary data.</text>
</comment>
<evidence type="ECO:0000313" key="2">
    <source>
        <dbReference type="Proteomes" id="UP000324800"/>
    </source>
</evidence>
<dbReference type="Proteomes" id="UP000324800">
    <property type="component" value="Unassembled WGS sequence"/>
</dbReference>
<name>A0A5J4W657_9EUKA</name>
<gene>
    <name evidence="1" type="ORF">EZS28_014270</name>
</gene>
<proteinExistence type="predicted"/>
<organism evidence="1 2">
    <name type="scientific">Streblomastix strix</name>
    <dbReference type="NCBI Taxonomy" id="222440"/>
    <lineage>
        <taxon>Eukaryota</taxon>
        <taxon>Metamonada</taxon>
        <taxon>Preaxostyla</taxon>
        <taxon>Oxymonadida</taxon>
        <taxon>Streblomastigidae</taxon>
        <taxon>Streblomastix</taxon>
    </lineage>
</organism>
<protein>
    <submittedName>
        <fullName evidence="1">Uncharacterized protein</fullName>
    </submittedName>
</protein>
<sequence>MDICDWLMRGLLKRRNEKSNLDLDNQRSGNIQNYKQLRKASGSLIKYAFAILALRRLVWVSESSVAILKRKDNRQLWEDIDPTIINVPELTKDAN</sequence>
<dbReference type="AlphaFoldDB" id="A0A5J4W657"/>
<reference evidence="1 2" key="1">
    <citation type="submission" date="2019-03" db="EMBL/GenBank/DDBJ databases">
        <title>Single cell metagenomics reveals metabolic interactions within the superorganism composed of flagellate Streblomastix strix and complex community of Bacteroidetes bacteria on its surface.</title>
        <authorList>
            <person name="Treitli S.C."/>
            <person name="Kolisko M."/>
            <person name="Husnik F."/>
            <person name="Keeling P."/>
            <person name="Hampl V."/>
        </authorList>
    </citation>
    <scope>NUCLEOTIDE SEQUENCE [LARGE SCALE GENOMIC DNA]</scope>
    <source>
        <strain evidence="1">ST1C</strain>
    </source>
</reference>
<accession>A0A5J4W657</accession>
<evidence type="ECO:0000313" key="1">
    <source>
        <dbReference type="EMBL" id="KAA6390205.1"/>
    </source>
</evidence>